<evidence type="ECO:0000256" key="1">
    <source>
        <dbReference type="SAM" id="MobiDB-lite"/>
    </source>
</evidence>
<feature type="compositionally biased region" description="Basic and acidic residues" evidence="1">
    <location>
        <begin position="73"/>
        <end position="87"/>
    </location>
</feature>
<feature type="region of interest" description="Disordered" evidence="1">
    <location>
        <begin position="40"/>
        <end position="126"/>
    </location>
</feature>
<evidence type="ECO:0000313" key="3">
    <source>
        <dbReference type="Proteomes" id="UP000192247"/>
    </source>
</evidence>
<organism evidence="2 3">
    <name type="scientific">Tropilaelaps mercedesae</name>
    <dbReference type="NCBI Taxonomy" id="418985"/>
    <lineage>
        <taxon>Eukaryota</taxon>
        <taxon>Metazoa</taxon>
        <taxon>Ecdysozoa</taxon>
        <taxon>Arthropoda</taxon>
        <taxon>Chelicerata</taxon>
        <taxon>Arachnida</taxon>
        <taxon>Acari</taxon>
        <taxon>Parasitiformes</taxon>
        <taxon>Mesostigmata</taxon>
        <taxon>Gamasina</taxon>
        <taxon>Dermanyssoidea</taxon>
        <taxon>Laelapidae</taxon>
        <taxon>Tropilaelaps</taxon>
    </lineage>
</organism>
<dbReference type="Proteomes" id="UP000192247">
    <property type="component" value="Unassembled WGS sequence"/>
</dbReference>
<protein>
    <submittedName>
        <fullName evidence="2">Uncharacterized protein</fullName>
    </submittedName>
</protein>
<comment type="caution">
    <text evidence="2">The sequence shown here is derived from an EMBL/GenBank/DDBJ whole genome shotgun (WGS) entry which is preliminary data.</text>
</comment>
<dbReference type="EMBL" id="MNPL01030874">
    <property type="protein sequence ID" value="OQR66854.1"/>
    <property type="molecule type" value="Genomic_DNA"/>
</dbReference>
<dbReference type="AlphaFoldDB" id="A0A1V9X009"/>
<accession>A0A1V9X009</accession>
<keyword evidence="3" id="KW-1185">Reference proteome</keyword>
<gene>
    <name evidence="2" type="ORF">BIW11_02285</name>
</gene>
<dbReference type="InParanoid" id="A0A1V9X009"/>
<proteinExistence type="predicted"/>
<sequence>MSLKPVGKQKLGHYWFSSEEDDGPLSLSQKFIRILNISYSSSSSDDDQPNDAAAANSAIEVGPTATLTDETTDSERDVDISTDEETRTSSSATPTTWPAPILVPTSTRMVPRNPERPAQTSDETVPPPAVEHVLTYGVMPSYDEWVDSMGIGSRESPILYLLLS</sequence>
<feature type="compositionally biased region" description="Low complexity" evidence="1">
    <location>
        <begin position="88"/>
        <end position="100"/>
    </location>
</feature>
<reference evidence="2 3" key="1">
    <citation type="journal article" date="2017" name="Gigascience">
        <title>Draft genome of the honey bee ectoparasitic mite, Tropilaelaps mercedesae, is shaped by the parasitic life history.</title>
        <authorList>
            <person name="Dong X."/>
            <person name="Armstrong S.D."/>
            <person name="Xia D."/>
            <person name="Makepeace B.L."/>
            <person name="Darby A.C."/>
            <person name="Kadowaki T."/>
        </authorList>
    </citation>
    <scope>NUCLEOTIDE SEQUENCE [LARGE SCALE GENOMIC DNA]</scope>
    <source>
        <strain evidence="2">Wuxi-XJTLU</strain>
    </source>
</reference>
<evidence type="ECO:0000313" key="2">
    <source>
        <dbReference type="EMBL" id="OQR66854.1"/>
    </source>
</evidence>
<name>A0A1V9X009_9ACAR</name>